<keyword evidence="1" id="KW-1133">Transmembrane helix</keyword>
<sequence length="58" mass="6330">MMKNFTTGIIAGTIATVAGMAYILSDEKKHKKLMQKGKKMAYKAEDVMSGIADAMDNM</sequence>
<evidence type="ECO:0008006" key="4">
    <source>
        <dbReference type="Google" id="ProtNLM"/>
    </source>
</evidence>
<feature type="transmembrane region" description="Helical" evidence="1">
    <location>
        <begin position="6"/>
        <end position="24"/>
    </location>
</feature>
<name>A0A9D9DWC3_9FIRM</name>
<evidence type="ECO:0000256" key="1">
    <source>
        <dbReference type="SAM" id="Phobius"/>
    </source>
</evidence>
<comment type="caution">
    <text evidence="2">The sequence shown here is derived from an EMBL/GenBank/DDBJ whole genome shotgun (WGS) entry which is preliminary data.</text>
</comment>
<dbReference type="AlphaFoldDB" id="A0A9D9DWC3"/>
<accession>A0A9D9DWC3</accession>
<dbReference type="Proteomes" id="UP000823611">
    <property type="component" value="Unassembled WGS sequence"/>
</dbReference>
<evidence type="ECO:0000313" key="2">
    <source>
        <dbReference type="EMBL" id="MBO8434157.1"/>
    </source>
</evidence>
<proteinExistence type="predicted"/>
<keyword evidence="1" id="KW-0472">Membrane</keyword>
<gene>
    <name evidence="2" type="ORF">IAC55_02380</name>
</gene>
<reference evidence="2" key="1">
    <citation type="submission" date="2020-10" db="EMBL/GenBank/DDBJ databases">
        <authorList>
            <person name="Gilroy R."/>
        </authorList>
    </citation>
    <scope>NUCLEOTIDE SEQUENCE</scope>
    <source>
        <strain evidence="2">F6-4510</strain>
    </source>
</reference>
<keyword evidence="1" id="KW-0812">Transmembrane</keyword>
<reference evidence="2" key="2">
    <citation type="journal article" date="2021" name="PeerJ">
        <title>Extensive microbial diversity within the chicken gut microbiome revealed by metagenomics and culture.</title>
        <authorList>
            <person name="Gilroy R."/>
            <person name="Ravi A."/>
            <person name="Getino M."/>
            <person name="Pursley I."/>
            <person name="Horton D.L."/>
            <person name="Alikhan N.F."/>
            <person name="Baker D."/>
            <person name="Gharbi K."/>
            <person name="Hall N."/>
            <person name="Watson M."/>
            <person name="Adriaenssens E.M."/>
            <person name="Foster-Nyarko E."/>
            <person name="Jarju S."/>
            <person name="Secka A."/>
            <person name="Antonio M."/>
            <person name="Oren A."/>
            <person name="Chaudhuri R.R."/>
            <person name="La Ragione R."/>
            <person name="Hildebrand F."/>
            <person name="Pallen M.J."/>
        </authorList>
    </citation>
    <scope>NUCLEOTIDE SEQUENCE</scope>
    <source>
        <strain evidence="2">F6-4510</strain>
    </source>
</reference>
<evidence type="ECO:0000313" key="3">
    <source>
        <dbReference type="Proteomes" id="UP000823611"/>
    </source>
</evidence>
<protein>
    <recommendedName>
        <fullName evidence="4">YtxH domain-containing protein</fullName>
    </recommendedName>
</protein>
<dbReference type="EMBL" id="JADIMX010000046">
    <property type="protein sequence ID" value="MBO8434157.1"/>
    <property type="molecule type" value="Genomic_DNA"/>
</dbReference>
<organism evidence="2 3">
    <name type="scientific">Candidatus Fimicola merdigallinarum</name>
    <dbReference type="NCBI Taxonomy" id="2840819"/>
    <lineage>
        <taxon>Bacteria</taxon>
        <taxon>Bacillati</taxon>
        <taxon>Bacillota</taxon>
        <taxon>Clostridia</taxon>
        <taxon>Lachnospirales</taxon>
        <taxon>Lachnospiraceae</taxon>
        <taxon>Lachnospiraceae incertae sedis</taxon>
        <taxon>Candidatus Fimicola</taxon>
    </lineage>
</organism>